<dbReference type="FunFam" id="3.40.250.10:FF:000014">
    <property type="entry name" value="Adenylyltransferase and sulfurtransferase MOCS3"/>
    <property type="match status" value="1"/>
</dbReference>
<dbReference type="GO" id="GO:0032447">
    <property type="term" value="P:protein urmylation"/>
    <property type="evidence" value="ECO:0000318"/>
    <property type="project" value="GO_Central"/>
</dbReference>
<keyword evidence="2" id="KW-0963">Cytoplasm</keyword>
<organism evidence="12 13">
    <name type="scientific">Trichoplax adhaerens</name>
    <name type="common">Trichoplax reptans</name>
    <dbReference type="NCBI Taxonomy" id="10228"/>
    <lineage>
        <taxon>Eukaryota</taxon>
        <taxon>Metazoa</taxon>
        <taxon>Placozoa</taxon>
        <taxon>Uniplacotomia</taxon>
        <taxon>Trichoplacea</taxon>
        <taxon>Trichoplacidae</taxon>
        <taxon>Trichoplax</taxon>
    </lineage>
</organism>
<name>B3S0K4_TRIAD</name>
<dbReference type="SUPFAM" id="SSF69572">
    <property type="entry name" value="Activating enzymes of the ubiquitin-like proteins"/>
    <property type="match status" value="1"/>
</dbReference>
<dbReference type="PhylomeDB" id="B3S0K4"/>
<evidence type="ECO:0000313" key="13">
    <source>
        <dbReference type="Proteomes" id="UP000009022"/>
    </source>
</evidence>
<dbReference type="PROSITE" id="PS50206">
    <property type="entry name" value="RHODANESE_3"/>
    <property type="match status" value="1"/>
</dbReference>
<evidence type="ECO:0000256" key="10">
    <source>
        <dbReference type="ARBA" id="ARBA00023268"/>
    </source>
</evidence>
<dbReference type="EMBL" id="DS985246">
    <property type="protein sequence ID" value="EDV23657.1"/>
    <property type="molecule type" value="Genomic_DNA"/>
</dbReference>
<dbReference type="Gene3D" id="3.40.50.720">
    <property type="entry name" value="NAD(P)-binding Rossmann-like Domain"/>
    <property type="match status" value="2"/>
</dbReference>
<evidence type="ECO:0000313" key="12">
    <source>
        <dbReference type="EMBL" id="EDV23657.1"/>
    </source>
</evidence>
<keyword evidence="13" id="KW-1185">Reference proteome</keyword>
<dbReference type="Pfam" id="PF00899">
    <property type="entry name" value="ThiF"/>
    <property type="match status" value="1"/>
</dbReference>
<evidence type="ECO:0000256" key="7">
    <source>
        <dbReference type="ARBA" id="ARBA00022833"/>
    </source>
</evidence>
<dbReference type="FunCoup" id="B3S0K4">
    <property type="interactions" value="856"/>
</dbReference>
<evidence type="ECO:0000256" key="1">
    <source>
        <dbReference type="ARBA" id="ARBA00004514"/>
    </source>
</evidence>
<evidence type="ECO:0000256" key="4">
    <source>
        <dbReference type="ARBA" id="ARBA00022694"/>
    </source>
</evidence>
<dbReference type="InterPro" id="IPR036873">
    <property type="entry name" value="Rhodanese-like_dom_sf"/>
</dbReference>
<dbReference type="SMART" id="SM00450">
    <property type="entry name" value="RHOD"/>
    <property type="match status" value="1"/>
</dbReference>
<dbReference type="OMA" id="IPDVGMD"/>
<dbReference type="PANTHER" id="PTHR10953:SF102">
    <property type="entry name" value="ADENYLYLTRANSFERASE AND SULFURTRANSFERASE MOCS3"/>
    <property type="match status" value="1"/>
</dbReference>
<gene>
    <name evidence="12" type="ORF">TRIADDRAFT_50356</name>
</gene>
<protein>
    <recommendedName>
        <fullName evidence="11">Rhodanese domain-containing protein</fullName>
    </recommendedName>
</protein>
<dbReference type="HOGENOM" id="CLU_013325_1_2_1"/>
<sequence length="360" mass="40605">MEKGLNRYEIKRYSRHLLLPQLGVIGQQKINQGKVLIVGAGGLGCPAALYLTSSGVGTIGIVDYDVVELDNLHRQILHRENKLGTPKYNVATRYLLNDACVLCKKPLISGSALRFEGQLTVYNCNNGPCYRCLFPTPPPPETVTNCSDGGVLGVVPGIIGLNQALEAIKILTGLQPAYSQRMLLFDASSGSYHVFKLRNRRPTCPLCGDNPTIHELQDYVQFCKASATDKARQIELLTPEERISVDDYKKIYDEGQNHVLLDVREEVEYNICRLPQSINIHQYLITNDLLSILNQIVLQYMIKLKQNPIYVVCHHGNDSQKAIKRLQEIISDWEQNIIYKDIEGGLDYWAKIVDNEFPEY</sequence>
<dbReference type="AlphaFoldDB" id="B3S0K4"/>
<dbReference type="GO" id="GO:0046872">
    <property type="term" value="F:metal ion binding"/>
    <property type="evidence" value="ECO:0007669"/>
    <property type="project" value="UniProtKB-KW"/>
</dbReference>
<dbReference type="Gene3D" id="3.40.250.10">
    <property type="entry name" value="Rhodanese-like domain"/>
    <property type="match status" value="1"/>
</dbReference>
<evidence type="ECO:0000256" key="6">
    <source>
        <dbReference type="ARBA" id="ARBA00022741"/>
    </source>
</evidence>
<evidence type="ECO:0000256" key="3">
    <source>
        <dbReference type="ARBA" id="ARBA00022679"/>
    </source>
</evidence>
<dbReference type="GO" id="GO:0042292">
    <property type="term" value="F:URM1 activating enzyme activity"/>
    <property type="evidence" value="ECO:0000318"/>
    <property type="project" value="GO_Central"/>
</dbReference>
<feature type="domain" description="Rhodanese" evidence="11">
    <location>
        <begin position="254"/>
        <end position="358"/>
    </location>
</feature>
<dbReference type="GO" id="GO:0005829">
    <property type="term" value="C:cytosol"/>
    <property type="evidence" value="ECO:0007669"/>
    <property type="project" value="UniProtKB-SubCell"/>
</dbReference>
<keyword evidence="4" id="KW-0819">tRNA processing</keyword>
<proteinExistence type="predicted"/>
<keyword evidence="3" id="KW-0808">Transferase</keyword>
<evidence type="ECO:0000256" key="8">
    <source>
        <dbReference type="ARBA" id="ARBA00022840"/>
    </source>
</evidence>
<evidence type="ECO:0000256" key="2">
    <source>
        <dbReference type="ARBA" id="ARBA00022490"/>
    </source>
</evidence>
<dbReference type="GO" id="GO:0004792">
    <property type="term" value="F:thiosulfate-cyanide sulfurtransferase activity"/>
    <property type="evidence" value="ECO:0000318"/>
    <property type="project" value="GO_Central"/>
</dbReference>
<dbReference type="CTD" id="6754763"/>
<keyword evidence="10" id="KW-0511">Multifunctional enzyme</keyword>
<dbReference type="InterPro" id="IPR001763">
    <property type="entry name" value="Rhodanese-like_dom"/>
</dbReference>
<dbReference type="GO" id="GO:0006777">
    <property type="term" value="P:Mo-molybdopterin cofactor biosynthetic process"/>
    <property type="evidence" value="ECO:0007669"/>
    <property type="project" value="UniProtKB-KW"/>
</dbReference>
<dbReference type="CDD" id="cd00757">
    <property type="entry name" value="ThiF_MoeB_HesA_family"/>
    <property type="match status" value="1"/>
</dbReference>
<accession>B3S0K4</accession>
<keyword evidence="6" id="KW-0547">Nucleotide-binding</keyword>
<dbReference type="eggNOG" id="KOG2017">
    <property type="taxonomic scope" value="Eukaryota"/>
</dbReference>
<dbReference type="InterPro" id="IPR035985">
    <property type="entry name" value="Ubiquitin-activating_enz"/>
</dbReference>
<evidence type="ECO:0000256" key="5">
    <source>
        <dbReference type="ARBA" id="ARBA00022723"/>
    </source>
</evidence>
<keyword evidence="9" id="KW-0501">Molybdenum cofactor biosynthesis</keyword>
<dbReference type="GO" id="GO:0005737">
    <property type="term" value="C:cytoplasm"/>
    <property type="evidence" value="ECO:0000318"/>
    <property type="project" value="GO_Central"/>
</dbReference>
<dbReference type="Pfam" id="PF00581">
    <property type="entry name" value="Rhodanese"/>
    <property type="match status" value="1"/>
</dbReference>
<dbReference type="InterPro" id="IPR000594">
    <property type="entry name" value="ThiF_NAD_FAD-bd"/>
</dbReference>
<evidence type="ECO:0000259" key="11">
    <source>
        <dbReference type="PROSITE" id="PS50206"/>
    </source>
</evidence>
<reference evidence="12 13" key="1">
    <citation type="journal article" date="2008" name="Nature">
        <title>The Trichoplax genome and the nature of placozoans.</title>
        <authorList>
            <person name="Srivastava M."/>
            <person name="Begovic E."/>
            <person name="Chapman J."/>
            <person name="Putnam N.H."/>
            <person name="Hellsten U."/>
            <person name="Kawashima T."/>
            <person name="Kuo A."/>
            <person name="Mitros T."/>
            <person name="Salamov A."/>
            <person name="Carpenter M.L."/>
            <person name="Signorovitch A.Y."/>
            <person name="Moreno M.A."/>
            <person name="Kamm K."/>
            <person name="Grimwood J."/>
            <person name="Schmutz J."/>
            <person name="Shapiro H."/>
            <person name="Grigoriev I.V."/>
            <person name="Buss L.W."/>
            <person name="Schierwater B."/>
            <person name="Dellaporta S.L."/>
            <person name="Rokhsar D.S."/>
        </authorList>
    </citation>
    <scope>NUCLEOTIDE SEQUENCE [LARGE SCALE GENOMIC DNA]</scope>
    <source>
        <strain evidence="12 13">Grell-BS-1999</strain>
    </source>
</reference>
<comment type="subcellular location">
    <subcellularLocation>
        <location evidence="1">Cytoplasm</location>
        <location evidence="1">Cytosol</location>
    </subcellularLocation>
</comment>
<keyword evidence="8" id="KW-0067">ATP-binding</keyword>
<dbReference type="KEGG" id="tad:TRIADDRAFT_50356"/>
<keyword evidence="7" id="KW-0862">Zinc</keyword>
<dbReference type="InParanoid" id="B3S0K4"/>
<dbReference type="GO" id="GO:0016779">
    <property type="term" value="F:nucleotidyltransferase activity"/>
    <property type="evidence" value="ECO:0000318"/>
    <property type="project" value="GO_Central"/>
</dbReference>
<evidence type="ECO:0000256" key="9">
    <source>
        <dbReference type="ARBA" id="ARBA00023150"/>
    </source>
</evidence>
<dbReference type="RefSeq" id="XP_002113183.1">
    <property type="nucleotide sequence ID" value="XM_002113147.1"/>
</dbReference>
<dbReference type="STRING" id="10228.B3S0K4"/>
<dbReference type="GeneID" id="6754763"/>
<dbReference type="FunFam" id="3.40.50.720:FF:000786">
    <property type="entry name" value="Adenylyltransferase and sulfurtransferase MOCS3"/>
    <property type="match status" value="1"/>
</dbReference>
<dbReference type="PANTHER" id="PTHR10953">
    <property type="entry name" value="UBIQUITIN-ACTIVATING ENZYME E1"/>
    <property type="match status" value="1"/>
</dbReference>
<dbReference type="GO" id="GO:0002143">
    <property type="term" value="P:tRNA wobble position uridine thiolation"/>
    <property type="evidence" value="ECO:0000318"/>
    <property type="project" value="GO_Central"/>
</dbReference>
<dbReference type="InterPro" id="IPR045886">
    <property type="entry name" value="ThiF/MoeB/HesA"/>
</dbReference>
<dbReference type="OrthoDB" id="10261062at2759"/>
<dbReference type="Proteomes" id="UP000009022">
    <property type="component" value="Unassembled WGS sequence"/>
</dbReference>
<dbReference type="GO" id="GO:0005524">
    <property type="term" value="F:ATP binding"/>
    <property type="evidence" value="ECO:0007669"/>
    <property type="project" value="UniProtKB-KW"/>
</dbReference>
<keyword evidence="5" id="KW-0479">Metal-binding</keyword>